<name>A0A1E5KU62_9ENTE</name>
<accession>A0A1E5KU62</accession>
<gene>
    <name evidence="2" type="ORF">BCR26_04035</name>
</gene>
<dbReference type="NCBIfam" id="TIGR02937">
    <property type="entry name" value="sigma70-ECF"/>
    <property type="match status" value="1"/>
</dbReference>
<organism evidence="2 3">
    <name type="scientific">Enterococcus rivorum</name>
    <dbReference type="NCBI Taxonomy" id="762845"/>
    <lineage>
        <taxon>Bacteria</taxon>
        <taxon>Bacillati</taxon>
        <taxon>Bacillota</taxon>
        <taxon>Bacilli</taxon>
        <taxon>Lactobacillales</taxon>
        <taxon>Enterococcaceae</taxon>
        <taxon>Enterococcus</taxon>
    </lineage>
</organism>
<dbReference type="InterPro" id="IPR014284">
    <property type="entry name" value="RNA_pol_sigma-70_dom"/>
</dbReference>
<dbReference type="Pfam" id="PF04542">
    <property type="entry name" value="Sigma70_r2"/>
    <property type="match status" value="1"/>
</dbReference>
<evidence type="ECO:0000313" key="2">
    <source>
        <dbReference type="EMBL" id="OEH81425.1"/>
    </source>
</evidence>
<comment type="caution">
    <text evidence="2">The sequence shown here is derived from an EMBL/GenBank/DDBJ whole genome shotgun (WGS) entry which is preliminary data.</text>
</comment>
<feature type="domain" description="RNA polymerase sigma-70 region 2" evidence="1">
    <location>
        <begin position="18"/>
        <end position="85"/>
    </location>
</feature>
<keyword evidence="3" id="KW-1185">Reference proteome</keyword>
<dbReference type="InterPro" id="IPR007627">
    <property type="entry name" value="RNA_pol_sigma70_r2"/>
</dbReference>
<dbReference type="OrthoDB" id="1767844at2"/>
<dbReference type="EMBL" id="MIEK01000045">
    <property type="protein sequence ID" value="OEH81425.1"/>
    <property type="molecule type" value="Genomic_DNA"/>
</dbReference>
<dbReference type="GO" id="GO:0003700">
    <property type="term" value="F:DNA-binding transcription factor activity"/>
    <property type="evidence" value="ECO:0007669"/>
    <property type="project" value="InterPro"/>
</dbReference>
<evidence type="ECO:0000259" key="1">
    <source>
        <dbReference type="Pfam" id="PF04542"/>
    </source>
</evidence>
<dbReference type="Proteomes" id="UP000095256">
    <property type="component" value="Unassembled WGS sequence"/>
</dbReference>
<proteinExistence type="predicted"/>
<dbReference type="GO" id="GO:0006352">
    <property type="term" value="P:DNA-templated transcription initiation"/>
    <property type="evidence" value="ECO:0007669"/>
    <property type="project" value="InterPro"/>
</dbReference>
<dbReference type="SUPFAM" id="SSF88946">
    <property type="entry name" value="Sigma2 domain of RNA polymerase sigma factors"/>
    <property type="match status" value="1"/>
</dbReference>
<dbReference type="InterPro" id="IPR013325">
    <property type="entry name" value="RNA_pol_sigma_r2"/>
</dbReference>
<dbReference type="RefSeq" id="WP_069699481.1">
    <property type="nucleotide sequence ID" value="NZ_JAGGMA010000013.1"/>
</dbReference>
<reference evidence="2 3" key="1">
    <citation type="submission" date="2016-09" db="EMBL/GenBank/DDBJ databases">
        <authorList>
            <person name="Capua I."/>
            <person name="De Benedictis P."/>
            <person name="Joannis T."/>
            <person name="Lombin L.H."/>
            <person name="Cattoli G."/>
        </authorList>
    </citation>
    <scope>NUCLEOTIDE SEQUENCE [LARGE SCALE GENOMIC DNA]</scope>
    <source>
        <strain evidence="2 3">LMG 25899</strain>
    </source>
</reference>
<dbReference type="AlphaFoldDB" id="A0A1E5KU62"/>
<dbReference type="STRING" id="762845.BCR26_04035"/>
<protein>
    <submittedName>
        <fullName evidence="2">RNA polymerase subunit sigma-30</fullName>
    </submittedName>
</protein>
<dbReference type="Gene3D" id="1.10.1740.10">
    <property type="match status" value="1"/>
</dbReference>
<dbReference type="InterPro" id="IPR013324">
    <property type="entry name" value="RNA_pol_sigma_r3/r4-like"/>
</dbReference>
<evidence type="ECO:0000313" key="3">
    <source>
        <dbReference type="Proteomes" id="UP000095256"/>
    </source>
</evidence>
<dbReference type="SUPFAM" id="SSF88659">
    <property type="entry name" value="Sigma3 and sigma4 domains of RNA polymerase sigma factors"/>
    <property type="match status" value="1"/>
</dbReference>
<sequence>MEEIERALSGDSMAFDEMYRKYYPLVFKMRKKYYLKGFDREDWLQEGRIIFYHSLEKYEAERQISIGNYFKFNFENHIKSLVRKQCAVKRKIDAESISLDQKMDRQGETFFDYMGVENNNALDQMIIREKLEQLPEVLSIFERTTFNNYIVGKDLPEIAKENEVKNGTVRSAFDRAKKKVKDIMFD</sequence>